<keyword evidence="1" id="KW-0378">Hydrolase</keyword>
<evidence type="ECO:0000313" key="3">
    <source>
        <dbReference type="EMBL" id="SHH26541.1"/>
    </source>
</evidence>
<reference evidence="3 4" key="1">
    <citation type="submission" date="2016-11" db="EMBL/GenBank/DDBJ databases">
        <authorList>
            <person name="Jaros S."/>
            <person name="Januszkiewicz K."/>
            <person name="Wedrychowicz H."/>
        </authorList>
    </citation>
    <scope>NUCLEOTIDE SEQUENCE [LARGE SCALE GENOMIC DNA]</scope>
    <source>
        <strain evidence="3 4">DSM 9297</strain>
    </source>
</reference>
<feature type="domain" description="Metallo-beta-lactamase" evidence="2">
    <location>
        <begin position="50"/>
        <end position="246"/>
    </location>
</feature>
<dbReference type="Gene3D" id="3.60.15.10">
    <property type="entry name" value="Ribonuclease Z/Hydroxyacylglutathione hydrolase-like"/>
    <property type="match status" value="1"/>
</dbReference>
<evidence type="ECO:0000256" key="1">
    <source>
        <dbReference type="ARBA" id="ARBA00022801"/>
    </source>
</evidence>
<dbReference type="PANTHER" id="PTHR43546:SF9">
    <property type="entry name" value="L-ASCORBATE-6-PHOSPHATE LACTONASE ULAG-RELATED"/>
    <property type="match status" value="1"/>
</dbReference>
<proteinExistence type="predicted"/>
<dbReference type="Pfam" id="PF12706">
    <property type="entry name" value="Lactamase_B_2"/>
    <property type="match status" value="1"/>
</dbReference>
<accession>A0A1M5RJX5</accession>
<dbReference type="GO" id="GO:0016787">
    <property type="term" value="F:hydrolase activity"/>
    <property type="evidence" value="ECO:0007669"/>
    <property type="project" value="UniProtKB-KW"/>
</dbReference>
<dbReference type="AlphaFoldDB" id="A0A1M5RJX5"/>
<dbReference type="PANTHER" id="PTHR43546">
    <property type="entry name" value="UPF0173 METAL-DEPENDENT HYDROLASE MJ1163-RELATED"/>
    <property type="match status" value="1"/>
</dbReference>
<dbReference type="InterPro" id="IPR050114">
    <property type="entry name" value="UPF0173_UPF0282_UlaG_hydrolase"/>
</dbReference>
<name>A0A1M5RJX5_9EURY</name>
<evidence type="ECO:0000259" key="2">
    <source>
        <dbReference type="Pfam" id="PF12706"/>
    </source>
</evidence>
<dbReference type="InterPro" id="IPR001279">
    <property type="entry name" value="Metallo-B-lactamas"/>
</dbReference>
<dbReference type="RefSeq" id="WP_079991606.1">
    <property type="nucleotide sequence ID" value="NZ_FQWV01000005.1"/>
</dbReference>
<sequence>MSDASDPAITSDWGDWLPRTIEAAEPDGLAVWYLGCNGFVLKGADGTSLWIDPYVGLGDPPRTVRMIPVPFDPHDVYDADAVLATHEHTDHTHGPSQAPILANSGAEFYAADDSLAVTDEERWTDDWDVTADQLHEVEEGDSLSVDGFDIDVVTVSDADATHPVGYVIRYGDATVFHGGDTKPHDGFADLGAEYDIDLAVVAFGSVGRVPDKETRAPQRTRWYCDENQAVEVAEALRADRMLPSHWDMWKGLTADPTALHEHVRSFEYPGRLDIVEIGDRLDL</sequence>
<organism evidence="3 4">
    <name type="scientific">Halobaculum gomorrense</name>
    <dbReference type="NCBI Taxonomy" id="43928"/>
    <lineage>
        <taxon>Archaea</taxon>
        <taxon>Methanobacteriati</taxon>
        <taxon>Methanobacteriota</taxon>
        <taxon>Stenosarchaea group</taxon>
        <taxon>Halobacteria</taxon>
        <taxon>Halobacteriales</taxon>
        <taxon>Haloferacaceae</taxon>
        <taxon>Halobaculum</taxon>
    </lineage>
</organism>
<dbReference type="EMBL" id="FQWV01000005">
    <property type="protein sequence ID" value="SHH26541.1"/>
    <property type="molecule type" value="Genomic_DNA"/>
</dbReference>
<dbReference type="OrthoDB" id="336381at2157"/>
<dbReference type="Proteomes" id="UP000184357">
    <property type="component" value="Unassembled WGS sequence"/>
</dbReference>
<dbReference type="InterPro" id="IPR036866">
    <property type="entry name" value="RibonucZ/Hydroxyglut_hydro"/>
</dbReference>
<dbReference type="SUPFAM" id="SSF56281">
    <property type="entry name" value="Metallo-hydrolase/oxidoreductase"/>
    <property type="match status" value="1"/>
</dbReference>
<gene>
    <name evidence="3" type="ORF">SAMN05443636_2224</name>
</gene>
<keyword evidence="4" id="KW-1185">Reference proteome</keyword>
<protein>
    <submittedName>
        <fullName evidence="3">L-ascorbate 6-phosphate lactonase</fullName>
    </submittedName>
</protein>
<evidence type="ECO:0000313" key="4">
    <source>
        <dbReference type="Proteomes" id="UP000184357"/>
    </source>
</evidence>
<dbReference type="STRING" id="43928.SAMN05443636_2224"/>